<feature type="transmembrane region" description="Helical" evidence="7">
    <location>
        <begin position="73"/>
        <end position="92"/>
    </location>
</feature>
<dbReference type="Pfam" id="PF00950">
    <property type="entry name" value="ABC-3"/>
    <property type="match status" value="1"/>
</dbReference>
<keyword evidence="6" id="KW-0813">Transport</keyword>
<dbReference type="InterPro" id="IPR037294">
    <property type="entry name" value="ABC_BtuC-like"/>
</dbReference>
<evidence type="ECO:0000256" key="7">
    <source>
        <dbReference type="SAM" id="Phobius"/>
    </source>
</evidence>
<comment type="subcellular location">
    <subcellularLocation>
        <location evidence="6">Cell membrane</location>
        <topology evidence="6">Multi-pass membrane protein</topology>
    </subcellularLocation>
    <subcellularLocation>
        <location evidence="1">Membrane</location>
        <topology evidence="1">Multi-pass membrane protein</topology>
    </subcellularLocation>
</comment>
<comment type="similarity">
    <text evidence="2 6">Belongs to the ABC-3 integral membrane protein family.</text>
</comment>
<feature type="transmembrane region" description="Helical" evidence="7">
    <location>
        <begin position="13"/>
        <end position="35"/>
    </location>
</feature>
<evidence type="ECO:0000313" key="8">
    <source>
        <dbReference type="EMBL" id="EEH63968.1"/>
    </source>
</evidence>
<gene>
    <name evidence="8" type="ORF">HMPREF0044_0987</name>
</gene>
<name>C0W0A9_9ACTO</name>
<keyword evidence="3 6" id="KW-0812">Transmembrane</keyword>
<keyword evidence="4 7" id="KW-1133">Transmembrane helix</keyword>
<feature type="transmembrane region" description="Helical" evidence="7">
    <location>
        <begin position="232"/>
        <end position="253"/>
    </location>
</feature>
<comment type="caution">
    <text evidence="8">The sequence shown here is derived from an EMBL/GenBank/DDBJ whole genome shotgun (WGS) entry which is preliminary data.</text>
</comment>
<dbReference type="PANTHER" id="PTHR30477">
    <property type="entry name" value="ABC-TRANSPORTER METAL-BINDING PROTEIN"/>
    <property type="match status" value="1"/>
</dbReference>
<accession>C0W0A9</accession>
<dbReference type="InterPro" id="IPR001626">
    <property type="entry name" value="ABC_TroCD"/>
</dbReference>
<dbReference type="OrthoDB" id="9798540at2"/>
<dbReference type="SUPFAM" id="SSF81345">
    <property type="entry name" value="ABC transporter involved in vitamin B12 uptake, BtuC"/>
    <property type="match status" value="1"/>
</dbReference>
<evidence type="ECO:0000256" key="4">
    <source>
        <dbReference type="ARBA" id="ARBA00022989"/>
    </source>
</evidence>
<dbReference type="RefSeq" id="WP_006546759.1">
    <property type="nucleotide sequence ID" value="NZ_DS999543.1"/>
</dbReference>
<keyword evidence="5 7" id="KW-0472">Membrane</keyword>
<dbReference type="HOGENOM" id="CLU_028808_3_1_11"/>
<protein>
    <submittedName>
        <fullName evidence="8">ABC 3 transport family protein</fullName>
    </submittedName>
</protein>
<feature type="transmembrane region" description="Helical" evidence="7">
    <location>
        <begin position="181"/>
        <end position="202"/>
    </location>
</feature>
<feature type="transmembrane region" description="Helical" evidence="7">
    <location>
        <begin position="259"/>
        <end position="279"/>
    </location>
</feature>
<evidence type="ECO:0000256" key="1">
    <source>
        <dbReference type="ARBA" id="ARBA00004141"/>
    </source>
</evidence>
<feature type="transmembrane region" description="Helical" evidence="7">
    <location>
        <begin position="145"/>
        <end position="169"/>
    </location>
</feature>
<dbReference type="eggNOG" id="COG1108">
    <property type="taxonomic scope" value="Bacteria"/>
</dbReference>
<proteinExistence type="inferred from homology"/>
<dbReference type="EMBL" id="ACFG01000030">
    <property type="protein sequence ID" value="EEH63968.1"/>
    <property type="molecule type" value="Genomic_DNA"/>
</dbReference>
<dbReference type="PANTHER" id="PTHR30477:SF0">
    <property type="entry name" value="METAL TRANSPORT SYSTEM MEMBRANE PROTEIN TM_0125-RELATED"/>
    <property type="match status" value="1"/>
</dbReference>
<evidence type="ECO:0000256" key="3">
    <source>
        <dbReference type="ARBA" id="ARBA00022692"/>
    </source>
</evidence>
<dbReference type="GO" id="GO:0055085">
    <property type="term" value="P:transmembrane transport"/>
    <property type="evidence" value="ECO:0007669"/>
    <property type="project" value="InterPro"/>
</dbReference>
<feature type="transmembrane region" description="Helical" evidence="7">
    <location>
        <begin position="47"/>
        <end position="67"/>
    </location>
</feature>
<reference evidence="8 9" key="1">
    <citation type="submission" date="2009-01" db="EMBL/GenBank/DDBJ databases">
        <authorList>
            <person name="Qin X."/>
            <person name="Bachman B."/>
            <person name="Battles P."/>
            <person name="Bell A."/>
            <person name="Bess C."/>
            <person name="Bickham C."/>
            <person name="Chaboub L."/>
            <person name="Chen D."/>
            <person name="Coyle M."/>
            <person name="Deiros D.R."/>
            <person name="Dinh H."/>
            <person name="Forbes L."/>
            <person name="Fowler G."/>
            <person name="Francisco L."/>
            <person name="Fu Q."/>
            <person name="Gubbala S."/>
            <person name="Hale W."/>
            <person name="Han Y."/>
            <person name="Hemphill L."/>
            <person name="Highlander S.K."/>
            <person name="Hirani K."/>
            <person name="Hogues M."/>
            <person name="Jackson L."/>
            <person name="Jakkamsetti A."/>
            <person name="Javaid M."/>
            <person name="Jiang H."/>
            <person name="Korchina V."/>
            <person name="Kovar C."/>
            <person name="Lara F."/>
            <person name="Lee S."/>
            <person name="Mata R."/>
            <person name="Mathew T."/>
            <person name="Moen C."/>
            <person name="Morales K."/>
            <person name="Munidasa M."/>
            <person name="Nazareth L."/>
            <person name="Ngo R."/>
            <person name="Nguyen L."/>
            <person name="Okwuonu G."/>
            <person name="Ongeri F."/>
            <person name="Patil S."/>
            <person name="Petrosino J."/>
            <person name="Pham C."/>
            <person name="Pham P."/>
            <person name="Pu L.-L."/>
            <person name="Puazo M."/>
            <person name="Raj R."/>
            <person name="Reid J."/>
            <person name="Rouhana J."/>
            <person name="Saada N."/>
            <person name="Shang Y."/>
            <person name="Simmons D."/>
            <person name="Thornton R."/>
            <person name="Warren J."/>
            <person name="Weissenberger G."/>
            <person name="Zhang J."/>
            <person name="Zhang L."/>
            <person name="Zhou C."/>
            <person name="Zhu D."/>
            <person name="Muzny D."/>
            <person name="Worley K."/>
            <person name="Gibbs R."/>
        </authorList>
    </citation>
    <scope>NUCLEOTIDE SEQUENCE [LARGE SCALE GENOMIC DNA]</scope>
    <source>
        <strain evidence="8 9">DSM 15436</strain>
    </source>
</reference>
<dbReference type="GO" id="GO:0010043">
    <property type="term" value="P:response to zinc ion"/>
    <property type="evidence" value="ECO:0007669"/>
    <property type="project" value="TreeGrafter"/>
</dbReference>
<feature type="transmembrane region" description="Helical" evidence="7">
    <location>
        <begin position="208"/>
        <end position="225"/>
    </location>
</feature>
<dbReference type="Proteomes" id="UP000010301">
    <property type="component" value="Unassembled WGS sequence"/>
</dbReference>
<dbReference type="GO" id="GO:0043190">
    <property type="term" value="C:ATP-binding cassette (ABC) transporter complex"/>
    <property type="evidence" value="ECO:0007669"/>
    <property type="project" value="InterPro"/>
</dbReference>
<dbReference type="AlphaFoldDB" id="C0W0A9"/>
<evidence type="ECO:0000256" key="6">
    <source>
        <dbReference type="RuleBase" id="RU003943"/>
    </source>
</evidence>
<sequence length="282" mass="29245">MLDALLTMLQSPLMQRALIVALLVGISAPIVGTYLVQRKLAMMGDGIGHVALTGVALGWLTGTLLNLTTPESLAIPGALVVSIAGALLLEIIRITGKTESDVALAILFYGGIAGGVLLISLAGGTSSQLNSYLFGSLASVSVNDVWTTIFLSSVIMAVGLGLSPALYAVCNDEEFAKASGLPVRALSVLIALLAAFTVAISMRVVGSLLISAMMIVPVAIAQLMTHSFKRTVAYAMIIGGTVSVSGLVFTYFFDVSPGATIVTFTIAIYALAHVFRGILKRI</sequence>
<evidence type="ECO:0000256" key="5">
    <source>
        <dbReference type="ARBA" id="ARBA00023136"/>
    </source>
</evidence>
<dbReference type="STRING" id="525245.HMPREF0044_0987"/>
<dbReference type="Gene3D" id="1.10.3470.10">
    <property type="entry name" value="ABC transporter involved in vitamin B12 uptake, BtuC"/>
    <property type="match status" value="1"/>
</dbReference>
<organism evidence="8 9">
    <name type="scientific">Gleimia coleocanis DSM 15436</name>
    <dbReference type="NCBI Taxonomy" id="525245"/>
    <lineage>
        <taxon>Bacteria</taxon>
        <taxon>Bacillati</taxon>
        <taxon>Actinomycetota</taxon>
        <taxon>Actinomycetes</taxon>
        <taxon>Actinomycetales</taxon>
        <taxon>Actinomycetaceae</taxon>
        <taxon>Gleimia</taxon>
    </lineage>
</organism>
<evidence type="ECO:0000313" key="9">
    <source>
        <dbReference type="Proteomes" id="UP000010301"/>
    </source>
</evidence>
<feature type="transmembrane region" description="Helical" evidence="7">
    <location>
        <begin position="104"/>
        <end position="125"/>
    </location>
</feature>
<evidence type="ECO:0000256" key="2">
    <source>
        <dbReference type="ARBA" id="ARBA00008034"/>
    </source>
</evidence>
<keyword evidence="9" id="KW-1185">Reference proteome</keyword>